<dbReference type="Pfam" id="PF19300">
    <property type="entry name" value="BPD_transp_1_N"/>
    <property type="match status" value="1"/>
</dbReference>
<dbReference type="EMBL" id="BAAADE010000013">
    <property type="protein sequence ID" value="GAA0614646.1"/>
    <property type="molecule type" value="Genomic_DNA"/>
</dbReference>
<evidence type="ECO:0000256" key="1">
    <source>
        <dbReference type="ARBA" id="ARBA00004429"/>
    </source>
</evidence>
<proteinExistence type="inferred from homology"/>
<reference evidence="10" key="1">
    <citation type="journal article" date="2019" name="Int. J. Syst. Evol. Microbiol.">
        <title>The Global Catalogue of Microorganisms (GCM) 10K type strain sequencing project: providing services to taxonomists for standard genome sequencing and annotation.</title>
        <authorList>
            <consortium name="The Broad Institute Genomics Platform"/>
            <consortium name="The Broad Institute Genome Sequencing Center for Infectious Disease"/>
            <person name="Wu L."/>
            <person name="Ma J."/>
        </authorList>
    </citation>
    <scope>NUCLEOTIDE SEQUENCE [LARGE SCALE GENOMIC DNA]</scope>
    <source>
        <strain evidence="10">JCM 15115</strain>
    </source>
</reference>
<dbReference type="InterPro" id="IPR045621">
    <property type="entry name" value="BPD_transp_1_N"/>
</dbReference>
<dbReference type="PROSITE" id="PS50928">
    <property type="entry name" value="ABC_TM1"/>
    <property type="match status" value="1"/>
</dbReference>
<evidence type="ECO:0000256" key="6">
    <source>
        <dbReference type="ARBA" id="ARBA00023136"/>
    </source>
</evidence>
<evidence type="ECO:0000256" key="5">
    <source>
        <dbReference type="ARBA" id="ARBA00022989"/>
    </source>
</evidence>
<evidence type="ECO:0000313" key="10">
    <source>
        <dbReference type="Proteomes" id="UP001424441"/>
    </source>
</evidence>
<comment type="caution">
    <text evidence="9">The sequence shown here is derived from an EMBL/GenBank/DDBJ whole genome shotgun (WGS) entry which is preliminary data.</text>
</comment>
<gene>
    <name evidence="9" type="ORF">GCM10008943_32280</name>
</gene>
<feature type="transmembrane region" description="Helical" evidence="7">
    <location>
        <begin position="169"/>
        <end position="188"/>
    </location>
</feature>
<dbReference type="InterPro" id="IPR000515">
    <property type="entry name" value="MetI-like"/>
</dbReference>
<evidence type="ECO:0000256" key="4">
    <source>
        <dbReference type="ARBA" id="ARBA00022692"/>
    </source>
</evidence>
<protein>
    <submittedName>
        <fullName evidence="9">ABC transporter permease</fullName>
    </submittedName>
</protein>
<comment type="similarity">
    <text evidence="7">Belongs to the binding-protein-dependent transport system permease family.</text>
</comment>
<evidence type="ECO:0000256" key="2">
    <source>
        <dbReference type="ARBA" id="ARBA00022448"/>
    </source>
</evidence>
<feature type="transmembrane region" description="Helical" evidence="7">
    <location>
        <begin position="226"/>
        <end position="252"/>
    </location>
</feature>
<feature type="transmembrane region" description="Helical" evidence="7">
    <location>
        <begin position="134"/>
        <end position="157"/>
    </location>
</feature>
<evidence type="ECO:0000313" key="9">
    <source>
        <dbReference type="EMBL" id="GAA0614646.1"/>
    </source>
</evidence>
<evidence type="ECO:0000256" key="7">
    <source>
        <dbReference type="RuleBase" id="RU363032"/>
    </source>
</evidence>
<feature type="transmembrane region" description="Helical" evidence="7">
    <location>
        <begin position="12"/>
        <end position="31"/>
    </location>
</feature>
<dbReference type="Proteomes" id="UP001424441">
    <property type="component" value="Unassembled WGS sequence"/>
</dbReference>
<keyword evidence="6 7" id="KW-0472">Membrane</keyword>
<feature type="transmembrane region" description="Helical" evidence="7">
    <location>
        <begin position="103"/>
        <end position="122"/>
    </location>
</feature>
<sequence length="306" mass="33874">MLHFFSIRILRAFVALTLVLIIAFITVRFSGEPFERMFPEGTTVEHEQMLRAEWNLDKSLPEQFAIYLGNLFSGNFGQSLYTKEEVWQIYAERMPATLAVSGWALLVAILVGIPLGAISALWRQSAVARGAMWFAFLGYAIPHYVLGIGLILLFGLYWKALPTSGLESAAHYVLPVLTLAIPMIAALARYMRATMLDAIAQPHVMTALSKGISERRLAQMHILRNAMVPLLTVLGLEIAGLVNGSIFVETVFALPGVGRVLVNSVLDRNYPVLQFGVITYALIIVLITLIVDTLYTIADPRVRLEA</sequence>
<evidence type="ECO:0000256" key="3">
    <source>
        <dbReference type="ARBA" id="ARBA00022475"/>
    </source>
</evidence>
<keyword evidence="4 7" id="KW-0812">Transmembrane</keyword>
<dbReference type="Gene3D" id="1.10.3720.10">
    <property type="entry name" value="MetI-like"/>
    <property type="match status" value="1"/>
</dbReference>
<dbReference type="InterPro" id="IPR035906">
    <property type="entry name" value="MetI-like_sf"/>
</dbReference>
<dbReference type="SUPFAM" id="SSF161098">
    <property type="entry name" value="MetI-like"/>
    <property type="match status" value="1"/>
</dbReference>
<accession>A0ABP3RUK8</accession>
<feature type="domain" description="ABC transmembrane type-1" evidence="8">
    <location>
        <begin position="94"/>
        <end position="295"/>
    </location>
</feature>
<keyword evidence="3" id="KW-1003">Cell membrane</keyword>
<keyword evidence="2 7" id="KW-0813">Transport</keyword>
<keyword evidence="5 7" id="KW-1133">Transmembrane helix</keyword>
<dbReference type="Pfam" id="PF00528">
    <property type="entry name" value="BPD_transp_1"/>
    <property type="match status" value="1"/>
</dbReference>
<dbReference type="PANTHER" id="PTHR43163">
    <property type="entry name" value="DIPEPTIDE TRANSPORT SYSTEM PERMEASE PROTEIN DPPB-RELATED"/>
    <property type="match status" value="1"/>
</dbReference>
<keyword evidence="10" id="KW-1185">Reference proteome</keyword>
<dbReference type="CDD" id="cd06261">
    <property type="entry name" value="TM_PBP2"/>
    <property type="match status" value="1"/>
</dbReference>
<name>A0ABP3RUK8_9HYPH</name>
<dbReference type="PANTHER" id="PTHR43163:SF6">
    <property type="entry name" value="DIPEPTIDE TRANSPORT SYSTEM PERMEASE PROTEIN DPPB-RELATED"/>
    <property type="match status" value="1"/>
</dbReference>
<evidence type="ECO:0000259" key="8">
    <source>
        <dbReference type="PROSITE" id="PS50928"/>
    </source>
</evidence>
<dbReference type="RefSeq" id="WP_343808036.1">
    <property type="nucleotide sequence ID" value="NZ_BAAADE010000013.1"/>
</dbReference>
<comment type="subcellular location">
    <subcellularLocation>
        <location evidence="1">Cell inner membrane</location>
        <topology evidence="1">Multi-pass membrane protein</topology>
    </subcellularLocation>
    <subcellularLocation>
        <location evidence="7">Cell membrane</location>
        <topology evidence="7">Multi-pass membrane protein</topology>
    </subcellularLocation>
</comment>
<feature type="transmembrane region" description="Helical" evidence="7">
    <location>
        <begin position="272"/>
        <end position="295"/>
    </location>
</feature>
<organism evidence="9 10">
    <name type="scientific">Paenochrobactrum glaciei</name>
    <dbReference type="NCBI Taxonomy" id="486407"/>
    <lineage>
        <taxon>Bacteria</taxon>
        <taxon>Pseudomonadati</taxon>
        <taxon>Pseudomonadota</taxon>
        <taxon>Alphaproteobacteria</taxon>
        <taxon>Hyphomicrobiales</taxon>
        <taxon>Brucellaceae</taxon>
        <taxon>Paenochrobactrum</taxon>
    </lineage>
</organism>